<organism evidence="2 3">
    <name type="scientific">Natronorubrum aibiense</name>
    <dbReference type="NCBI Taxonomy" id="348826"/>
    <lineage>
        <taxon>Archaea</taxon>
        <taxon>Methanobacteriati</taxon>
        <taxon>Methanobacteriota</taxon>
        <taxon>Stenosarchaea group</taxon>
        <taxon>Halobacteria</taxon>
        <taxon>Halobacteriales</taxon>
        <taxon>Natrialbaceae</taxon>
        <taxon>Natronorubrum</taxon>
    </lineage>
</organism>
<dbReference type="Pfam" id="PF23928">
    <property type="entry name" value="DUF7266"/>
    <property type="match status" value="1"/>
</dbReference>
<feature type="transmembrane region" description="Helical" evidence="1">
    <location>
        <begin position="12"/>
        <end position="35"/>
    </location>
</feature>
<dbReference type="EMBL" id="CP045488">
    <property type="protein sequence ID" value="QFU82973.1"/>
    <property type="molecule type" value="Genomic_DNA"/>
</dbReference>
<accession>A0A5P9P4B0</accession>
<dbReference type="OrthoDB" id="226715at2157"/>
<evidence type="ECO:0000256" key="1">
    <source>
        <dbReference type="SAM" id="Phobius"/>
    </source>
</evidence>
<dbReference type="RefSeq" id="WP_152941472.1">
    <property type="nucleotide sequence ID" value="NZ_CP045488.1"/>
</dbReference>
<gene>
    <name evidence="2" type="ORF">GCU68_10730</name>
</gene>
<keyword evidence="1" id="KW-1133">Transmembrane helix</keyword>
<dbReference type="InterPro" id="IPR055690">
    <property type="entry name" value="DUF7266"/>
</dbReference>
<keyword evidence="1" id="KW-0812">Transmembrane</keyword>
<name>A0A5P9P4B0_9EURY</name>
<dbReference type="AlphaFoldDB" id="A0A5P9P4B0"/>
<reference evidence="2 3" key="1">
    <citation type="journal article" date="2007" name="Int. J. Syst. Evol. Microbiol.">
        <title>Natronorubrum sulfidifaciens sp. nov., an extremely haloalkaliphilic archaeon isolated from Aiding salt lake in Xin-Jiang, China.</title>
        <authorList>
            <person name="Cui H.L."/>
            <person name="Tohty D."/>
            <person name="Liu H.C."/>
            <person name="Liu S.J."/>
            <person name="Oren A."/>
            <person name="Zhou P.J."/>
        </authorList>
    </citation>
    <scope>NUCLEOTIDE SEQUENCE [LARGE SCALE GENOMIC DNA]</scope>
    <source>
        <strain evidence="2 3">7-3</strain>
    </source>
</reference>
<dbReference type="KEGG" id="nas:GCU68_10730"/>
<keyword evidence="3" id="KW-1185">Reference proteome</keyword>
<evidence type="ECO:0000313" key="3">
    <source>
        <dbReference type="Proteomes" id="UP000326170"/>
    </source>
</evidence>
<protein>
    <submittedName>
        <fullName evidence="2">Uncharacterized protein</fullName>
    </submittedName>
</protein>
<proteinExistence type="predicted"/>
<keyword evidence="1" id="KW-0472">Membrane</keyword>
<evidence type="ECO:0000313" key="2">
    <source>
        <dbReference type="EMBL" id="QFU82973.1"/>
    </source>
</evidence>
<dbReference type="Proteomes" id="UP000326170">
    <property type="component" value="Chromosome"/>
</dbReference>
<sequence>MIRRTHSGTDRGMSIALTHVLTIGITTILIAMLLMSGSTMLDTETERSTQTSLETIGERLAGDIDNVDRIVADSDDTVTITAEQPRSVANSRYTVELRDDCSEEDASLLEESDSTACLRLTAQDVDVVVYVPVAVDGERIKELQSVRGGTIEIKYEDEDDGIELEAVN</sequence>
<dbReference type="GeneID" id="42301524"/>